<sequence>MKTLSLLLFSLVLLGCSSTSDMYLSQTPVEVTNETISDYWVQTNNKFRFKLPIQRAIGKNEDGHVTLRFLIDSNGNTFNPEIIESAPEGMWDYAGVKALSKQNFVPAETNSSNAPVYFTQTIYFKG</sequence>
<evidence type="ECO:0000313" key="7">
    <source>
        <dbReference type="EMBL" id="PRO72199.1"/>
    </source>
</evidence>
<feature type="domain" description="TonB C-terminal" evidence="6">
    <location>
        <begin position="37"/>
        <end position="126"/>
    </location>
</feature>
<evidence type="ECO:0000256" key="3">
    <source>
        <dbReference type="ARBA" id="ARBA00022989"/>
    </source>
</evidence>
<evidence type="ECO:0000259" key="6">
    <source>
        <dbReference type="PROSITE" id="PS52015"/>
    </source>
</evidence>
<accession>A0A2S9V6W6</accession>
<keyword evidence="3" id="KW-1133">Transmembrane helix</keyword>
<dbReference type="RefSeq" id="WP_105935912.1">
    <property type="nucleotide sequence ID" value="NZ_PVNP01000192.1"/>
</dbReference>
<evidence type="ECO:0000256" key="1">
    <source>
        <dbReference type="ARBA" id="ARBA00004167"/>
    </source>
</evidence>
<keyword evidence="4" id="KW-0472">Membrane</keyword>
<dbReference type="EMBL" id="PVNP01000192">
    <property type="protein sequence ID" value="PRO72199.1"/>
    <property type="molecule type" value="Genomic_DNA"/>
</dbReference>
<dbReference type="Pfam" id="PF03544">
    <property type="entry name" value="TonB_C"/>
    <property type="match status" value="1"/>
</dbReference>
<dbReference type="InterPro" id="IPR006260">
    <property type="entry name" value="TonB/TolA_C"/>
</dbReference>
<name>A0A2S9V6W6_9ALTE</name>
<dbReference type="InterPro" id="IPR037682">
    <property type="entry name" value="TonB_C"/>
</dbReference>
<dbReference type="PROSITE" id="PS51257">
    <property type="entry name" value="PROKAR_LIPOPROTEIN"/>
    <property type="match status" value="1"/>
</dbReference>
<evidence type="ECO:0000256" key="4">
    <source>
        <dbReference type="ARBA" id="ARBA00023136"/>
    </source>
</evidence>
<dbReference type="GO" id="GO:0016020">
    <property type="term" value="C:membrane"/>
    <property type="evidence" value="ECO:0007669"/>
    <property type="project" value="UniProtKB-SubCell"/>
</dbReference>
<keyword evidence="2" id="KW-0812">Transmembrane</keyword>
<dbReference type="SUPFAM" id="SSF74653">
    <property type="entry name" value="TolA/TonB C-terminal domain"/>
    <property type="match status" value="1"/>
</dbReference>
<keyword evidence="8" id="KW-1185">Reference proteome</keyword>
<comment type="subcellular location">
    <subcellularLocation>
        <location evidence="1">Membrane</location>
        <topology evidence="1">Single-pass membrane protein</topology>
    </subcellularLocation>
</comment>
<evidence type="ECO:0000313" key="8">
    <source>
        <dbReference type="Proteomes" id="UP000238949"/>
    </source>
</evidence>
<feature type="signal peptide" evidence="5">
    <location>
        <begin position="1"/>
        <end position="22"/>
    </location>
</feature>
<dbReference type="OrthoDB" id="6228724at2"/>
<dbReference type="Gene3D" id="3.30.1150.10">
    <property type="match status" value="1"/>
</dbReference>
<dbReference type="PROSITE" id="PS52015">
    <property type="entry name" value="TONB_CTD"/>
    <property type="match status" value="1"/>
</dbReference>
<evidence type="ECO:0000256" key="5">
    <source>
        <dbReference type="SAM" id="SignalP"/>
    </source>
</evidence>
<proteinExistence type="predicted"/>
<keyword evidence="5" id="KW-0732">Signal</keyword>
<protein>
    <submittedName>
        <fullName evidence="7">Energy transducer TonB</fullName>
    </submittedName>
</protein>
<dbReference type="AlphaFoldDB" id="A0A2S9V6W6"/>
<dbReference type="GO" id="GO:0055085">
    <property type="term" value="P:transmembrane transport"/>
    <property type="evidence" value="ECO:0007669"/>
    <property type="project" value="InterPro"/>
</dbReference>
<comment type="caution">
    <text evidence="7">The sequence shown here is derived from an EMBL/GenBank/DDBJ whole genome shotgun (WGS) entry which is preliminary data.</text>
</comment>
<organism evidence="7 8">
    <name type="scientific">Alteromonas alba</name>
    <dbReference type="NCBI Taxonomy" id="2079529"/>
    <lineage>
        <taxon>Bacteria</taxon>
        <taxon>Pseudomonadati</taxon>
        <taxon>Pseudomonadota</taxon>
        <taxon>Gammaproteobacteria</taxon>
        <taxon>Alteromonadales</taxon>
        <taxon>Alteromonadaceae</taxon>
        <taxon>Alteromonas/Salinimonas group</taxon>
        <taxon>Alteromonas</taxon>
    </lineage>
</organism>
<gene>
    <name evidence="7" type="ORF">C6Y40_18660</name>
</gene>
<dbReference type="Proteomes" id="UP000238949">
    <property type="component" value="Unassembled WGS sequence"/>
</dbReference>
<reference evidence="8" key="1">
    <citation type="journal article" date="2020" name="Int. J. Syst. Evol. Microbiol.">
        <title>Alteromonas alba sp. nov., a marine bacterium isolated from the seawater of the West Pacific Ocean.</title>
        <authorList>
            <person name="Sun C."/>
            <person name="Wu Y.-H."/>
            <person name="Xamxidin M."/>
            <person name="Cheng H."/>
            <person name="Xu X.-W."/>
        </authorList>
    </citation>
    <scope>NUCLEOTIDE SEQUENCE [LARGE SCALE GENOMIC DNA]</scope>
    <source>
        <strain evidence="8">190</strain>
    </source>
</reference>
<feature type="chain" id="PRO_5015679634" evidence="5">
    <location>
        <begin position="23"/>
        <end position="126"/>
    </location>
</feature>
<dbReference type="NCBIfam" id="TIGR01352">
    <property type="entry name" value="tonB_Cterm"/>
    <property type="match status" value="1"/>
</dbReference>
<evidence type="ECO:0000256" key="2">
    <source>
        <dbReference type="ARBA" id="ARBA00022692"/>
    </source>
</evidence>